<feature type="domain" description="Sodium/calcium exchanger membrane region" evidence="19">
    <location>
        <begin position="474"/>
        <end position="623"/>
    </location>
</feature>
<comment type="subcellular location">
    <subcellularLocation>
        <location evidence="1">Membrane</location>
        <topology evidence="1">Multi-pass membrane protein</topology>
    </subcellularLocation>
</comment>
<evidence type="ECO:0000313" key="21">
    <source>
        <dbReference type="Proteomes" id="UP000091820"/>
    </source>
</evidence>
<keyword evidence="21" id="KW-1185">Reference proteome</keyword>
<keyword evidence="3" id="KW-0813">Transport</keyword>
<feature type="transmembrane region" description="Helical" evidence="18">
    <location>
        <begin position="578"/>
        <end position="596"/>
    </location>
</feature>
<feature type="compositionally biased region" description="Basic and acidic residues" evidence="17">
    <location>
        <begin position="421"/>
        <end position="430"/>
    </location>
</feature>
<evidence type="ECO:0000256" key="7">
    <source>
        <dbReference type="ARBA" id="ARBA00022692"/>
    </source>
</evidence>
<dbReference type="FunFam" id="1.20.1420.30:FF:000009">
    <property type="entry name" value="sodium/potassium/calcium exchanger 5 isoform X2"/>
    <property type="match status" value="1"/>
</dbReference>
<evidence type="ECO:0000256" key="2">
    <source>
        <dbReference type="ARBA" id="ARBA00005364"/>
    </source>
</evidence>
<evidence type="ECO:0000256" key="14">
    <source>
        <dbReference type="ARBA" id="ARBA00023065"/>
    </source>
</evidence>
<keyword evidence="10" id="KW-0769">Symport</keyword>
<evidence type="ECO:0000256" key="1">
    <source>
        <dbReference type="ARBA" id="ARBA00004141"/>
    </source>
</evidence>
<keyword evidence="6" id="KW-0109">Calcium transport</keyword>
<name>A0A1A9WY23_9MUSC</name>
<feature type="transmembrane region" description="Helical" evidence="18">
    <location>
        <begin position="12"/>
        <end position="30"/>
    </location>
</feature>
<feature type="transmembrane region" description="Helical" evidence="18">
    <location>
        <begin position="608"/>
        <end position="626"/>
    </location>
</feature>
<feature type="transmembrane region" description="Helical" evidence="18">
    <location>
        <begin position="154"/>
        <end position="179"/>
    </location>
</feature>
<evidence type="ECO:0000256" key="6">
    <source>
        <dbReference type="ARBA" id="ARBA00022568"/>
    </source>
</evidence>
<feature type="region of interest" description="Disordered" evidence="17">
    <location>
        <begin position="300"/>
        <end position="438"/>
    </location>
</feature>
<reference evidence="20" key="2">
    <citation type="submission" date="2020-05" db="UniProtKB">
        <authorList>
            <consortium name="EnsemblMetazoa"/>
        </authorList>
    </citation>
    <scope>IDENTIFICATION</scope>
    <source>
        <strain evidence="20">IAEA</strain>
    </source>
</reference>
<keyword evidence="11" id="KW-0630">Potassium</keyword>
<feature type="transmembrane region" description="Helical" evidence="18">
    <location>
        <begin position="509"/>
        <end position="531"/>
    </location>
</feature>
<organism evidence="20 21">
    <name type="scientific">Glossina brevipalpis</name>
    <dbReference type="NCBI Taxonomy" id="37001"/>
    <lineage>
        <taxon>Eukaryota</taxon>
        <taxon>Metazoa</taxon>
        <taxon>Ecdysozoa</taxon>
        <taxon>Arthropoda</taxon>
        <taxon>Hexapoda</taxon>
        <taxon>Insecta</taxon>
        <taxon>Pterygota</taxon>
        <taxon>Neoptera</taxon>
        <taxon>Endopterygota</taxon>
        <taxon>Diptera</taxon>
        <taxon>Brachycera</taxon>
        <taxon>Muscomorpha</taxon>
        <taxon>Hippoboscoidea</taxon>
        <taxon>Glossinidae</taxon>
        <taxon>Glossina</taxon>
    </lineage>
</organism>
<feature type="domain" description="Sodium/calcium exchanger membrane region" evidence="19">
    <location>
        <begin position="120"/>
        <end position="261"/>
    </location>
</feature>
<feature type="transmembrane region" description="Helical" evidence="18">
    <location>
        <begin position="476"/>
        <end position="497"/>
    </location>
</feature>
<feature type="compositionally biased region" description="Polar residues" evidence="17">
    <location>
        <begin position="373"/>
        <end position="384"/>
    </location>
</feature>
<evidence type="ECO:0000256" key="12">
    <source>
        <dbReference type="ARBA" id="ARBA00022989"/>
    </source>
</evidence>
<dbReference type="Proteomes" id="UP000091820">
    <property type="component" value="Unassembled WGS sequence"/>
</dbReference>
<keyword evidence="7 18" id="KW-0812">Transmembrane</keyword>
<dbReference type="GO" id="GO:0015293">
    <property type="term" value="F:symporter activity"/>
    <property type="evidence" value="ECO:0007669"/>
    <property type="project" value="UniProtKB-KW"/>
</dbReference>
<evidence type="ECO:0000256" key="18">
    <source>
        <dbReference type="SAM" id="Phobius"/>
    </source>
</evidence>
<comment type="similarity">
    <text evidence="2">Belongs to the Ca(2+):cation antiporter (CaCA) (TC 2.A.19) family. SLC24A subfamily.</text>
</comment>
<feature type="transmembrane region" description="Helical" evidence="18">
    <location>
        <begin position="185"/>
        <end position="210"/>
    </location>
</feature>
<proteinExistence type="inferred from homology"/>
<dbReference type="GO" id="GO:0006874">
    <property type="term" value="P:intracellular calcium ion homeostasis"/>
    <property type="evidence" value="ECO:0007669"/>
    <property type="project" value="TreeGrafter"/>
</dbReference>
<dbReference type="EnsemblMetazoa" id="GBRI036894-RA">
    <property type="protein sequence ID" value="GBRI036894-PA"/>
    <property type="gene ID" value="GBRI036894"/>
</dbReference>
<keyword evidence="15 18" id="KW-0472">Membrane</keyword>
<dbReference type="PANTHER" id="PTHR10846:SF74">
    <property type="entry name" value="SODIUM_POTASSIUM_CALCIUM EXCHANGER CG1090-RELATED"/>
    <property type="match status" value="1"/>
</dbReference>
<keyword evidence="8" id="KW-0732">Signal</keyword>
<feature type="transmembrane region" description="Helical" evidence="18">
    <location>
        <begin position="222"/>
        <end position="241"/>
    </location>
</feature>
<dbReference type="GO" id="GO:0005886">
    <property type="term" value="C:plasma membrane"/>
    <property type="evidence" value="ECO:0007669"/>
    <property type="project" value="TreeGrafter"/>
</dbReference>
<evidence type="ECO:0000256" key="11">
    <source>
        <dbReference type="ARBA" id="ARBA00022958"/>
    </source>
</evidence>
<evidence type="ECO:0000256" key="5">
    <source>
        <dbReference type="ARBA" id="ARBA00022538"/>
    </source>
</evidence>
<dbReference type="InterPro" id="IPR004481">
    <property type="entry name" value="K/Na/Ca-exchanger"/>
</dbReference>
<keyword evidence="14" id="KW-0406">Ion transport</keyword>
<evidence type="ECO:0000256" key="17">
    <source>
        <dbReference type="SAM" id="MobiDB-lite"/>
    </source>
</evidence>
<dbReference type="FunFam" id="1.20.1420.30:FF:000018">
    <property type="entry name" value="Sodium/potassium/calcium exchanger 2"/>
    <property type="match status" value="1"/>
</dbReference>
<keyword evidence="12 18" id="KW-1133">Transmembrane helix</keyword>
<evidence type="ECO:0000256" key="8">
    <source>
        <dbReference type="ARBA" id="ARBA00022729"/>
    </source>
</evidence>
<dbReference type="Gene3D" id="1.20.1420.30">
    <property type="entry name" value="NCX, central ion-binding region"/>
    <property type="match status" value="2"/>
</dbReference>
<dbReference type="PANTHER" id="PTHR10846">
    <property type="entry name" value="SODIUM/POTASSIUM/CALCIUM EXCHANGER"/>
    <property type="match status" value="1"/>
</dbReference>
<dbReference type="InterPro" id="IPR044880">
    <property type="entry name" value="NCX_ion-bd_dom_sf"/>
</dbReference>
<sequence>MAFRRRTRRSRMWNMGIIFLIYYTITIYSVKSNDATEKSLDGDEVVAITEENNEPVTDINGFTDQNDLETTLATYTLEKEAVPTWRPKRENCTPPAIEQFPRPLMSKWLRTHGGLIIHIIVAVFTFFGLAIVCDEYFVASLDRLCEELKLSPDVAGATFMAAGSSAPELATVVIGVFFAKDDIGISGVIGSAVFNIMFVISVCALCSGTVCQLNWWPLVRDCFFYCISILVMLIIIFNDVISCFESVIMLLCYVGYCVALYFNSALERWALSLNLPFKLPTKEEQSSLVTYKNVSDNTYTQGNQQQTNLSQEPDATTTASQETQQQQSTSEYQNYSDPNASWDPNAAWGDVPANPVGLNAGTNQAPTDDWGMSQFNTGQGQENMAYNPDQPENAATKSASADNTKPVVGTPQPAGTTDYYKSTDRSKESRPNPLEHPTEGGPLALIAWYVVYPIHFLCQKTMPDCRTEKYRNWYPFTFMISMIWISFYSYFMVWMITVIGSTLAIPDTVMGLTFVAAGVSVPDALSSIAVIKEGFGDMAVSNAIGSNVFDILVCLGLPWFIQTAIIKPGSHVNVISKGLAYSTLSLFSTVLFLIISTHLNGWKLDRRLGIILMIWYLLFITLASLYEMNVFGFMNPPECPSDY</sequence>
<keyword evidence="13" id="KW-0915">Sodium</keyword>
<feature type="transmembrane region" description="Helical" evidence="18">
    <location>
        <begin position="247"/>
        <end position="266"/>
    </location>
</feature>
<evidence type="ECO:0000259" key="19">
    <source>
        <dbReference type="Pfam" id="PF01699"/>
    </source>
</evidence>
<dbReference type="NCBIfam" id="TIGR00367">
    <property type="entry name" value="calcium/sodium antiporter"/>
    <property type="match status" value="1"/>
</dbReference>
<dbReference type="STRING" id="37001.A0A1A9WY23"/>
<evidence type="ECO:0000256" key="13">
    <source>
        <dbReference type="ARBA" id="ARBA00023053"/>
    </source>
</evidence>
<protein>
    <recommendedName>
        <fullName evidence="19">Sodium/calcium exchanger membrane region domain-containing protein</fullName>
    </recommendedName>
</protein>
<evidence type="ECO:0000256" key="10">
    <source>
        <dbReference type="ARBA" id="ARBA00022847"/>
    </source>
</evidence>
<feature type="compositionally biased region" description="Polar residues" evidence="17">
    <location>
        <begin position="393"/>
        <end position="403"/>
    </location>
</feature>
<evidence type="ECO:0000313" key="20">
    <source>
        <dbReference type="EnsemblMetazoa" id="GBRI036894-PA"/>
    </source>
</evidence>
<accession>A0A1A9WY23</accession>
<dbReference type="GO" id="GO:0008273">
    <property type="term" value="F:calcium, potassium:sodium antiporter activity"/>
    <property type="evidence" value="ECO:0007669"/>
    <property type="project" value="TreeGrafter"/>
</dbReference>
<dbReference type="GO" id="GO:0005262">
    <property type="term" value="F:calcium channel activity"/>
    <property type="evidence" value="ECO:0007669"/>
    <property type="project" value="TreeGrafter"/>
</dbReference>
<evidence type="ECO:0000256" key="15">
    <source>
        <dbReference type="ARBA" id="ARBA00023136"/>
    </source>
</evidence>
<keyword evidence="16" id="KW-0739">Sodium transport</keyword>
<evidence type="ECO:0000256" key="3">
    <source>
        <dbReference type="ARBA" id="ARBA00022448"/>
    </source>
</evidence>
<reference evidence="21" key="1">
    <citation type="submission" date="2014-03" db="EMBL/GenBank/DDBJ databases">
        <authorList>
            <person name="Aksoy S."/>
            <person name="Warren W."/>
            <person name="Wilson R.K."/>
        </authorList>
    </citation>
    <scope>NUCLEOTIDE SEQUENCE [LARGE SCALE GENOMIC DNA]</scope>
    <source>
        <strain evidence="21">IAEA</strain>
    </source>
</reference>
<keyword evidence="9" id="KW-0106">Calcium</keyword>
<evidence type="ECO:0000256" key="16">
    <source>
        <dbReference type="ARBA" id="ARBA00023201"/>
    </source>
</evidence>
<dbReference type="VEuPathDB" id="VectorBase:GBRI036894"/>
<keyword evidence="5" id="KW-0633">Potassium transport</keyword>
<dbReference type="Pfam" id="PF01699">
    <property type="entry name" value="Na_Ca_ex"/>
    <property type="match status" value="2"/>
</dbReference>
<feature type="transmembrane region" description="Helical" evidence="18">
    <location>
        <begin position="543"/>
        <end position="566"/>
    </location>
</feature>
<feature type="transmembrane region" description="Helical" evidence="18">
    <location>
        <begin position="115"/>
        <end position="133"/>
    </location>
</feature>
<feature type="compositionally biased region" description="Low complexity" evidence="17">
    <location>
        <begin position="315"/>
        <end position="331"/>
    </location>
</feature>
<evidence type="ECO:0000256" key="4">
    <source>
        <dbReference type="ARBA" id="ARBA00022449"/>
    </source>
</evidence>
<keyword evidence="4" id="KW-0050">Antiport</keyword>
<evidence type="ECO:0000256" key="9">
    <source>
        <dbReference type="ARBA" id="ARBA00022837"/>
    </source>
</evidence>
<dbReference type="AlphaFoldDB" id="A0A1A9WY23"/>
<dbReference type="InterPro" id="IPR004837">
    <property type="entry name" value="NaCa_Exmemb"/>
</dbReference>